<evidence type="ECO:0000313" key="2">
    <source>
        <dbReference type="WBParaSite" id="nRc.2.0.1.t07443-RA"/>
    </source>
</evidence>
<dbReference type="WBParaSite" id="nRc.2.0.1.t07443-RA">
    <property type="protein sequence ID" value="nRc.2.0.1.t07443-RA"/>
    <property type="gene ID" value="nRc.2.0.1.g07443"/>
</dbReference>
<proteinExistence type="predicted"/>
<name>A0A915I0U7_ROMCU</name>
<evidence type="ECO:0000313" key="1">
    <source>
        <dbReference type="Proteomes" id="UP000887565"/>
    </source>
</evidence>
<organism evidence="1 2">
    <name type="scientific">Romanomermis culicivorax</name>
    <name type="common">Nematode worm</name>
    <dbReference type="NCBI Taxonomy" id="13658"/>
    <lineage>
        <taxon>Eukaryota</taxon>
        <taxon>Metazoa</taxon>
        <taxon>Ecdysozoa</taxon>
        <taxon>Nematoda</taxon>
        <taxon>Enoplea</taxon>
        <taxon>Dorylaimia</taxon>
        <taxon>Mermithida</taxon>
        <taxon>Mermithoidea</taxon>
        <taxon>Mermithidae</taxon>
        <taxon>Romanomermis</taxon>
    </lineage>
</organism>
<accession>A0A915I0U7</accession>
<dbReference type="AlphaFoldDB" id="A0A915I0U7"/>
<reference evidence="2" key="1">
    <citation type="submission" date="2022-11" db="UniProtKB">
        <authorList>
            <consortium name="WormBaseParasite"/>
        </authorList>
    </citation>
    <scope>IDENTIFICATION</scope>
</reference>
<sequence length="61" mass="6665">MEQNTKVSITEQQTPAEKGQCASYTFYLETVIQPMDKKEGLRAQVPACGLGALEDPLGHPD</sequence>
<protein>
    <submittedName>
        <fullName evidence="2">Ribulose-1,5-bisphosphate carboxylase/oxygenase large subunit</fullName>
    </submittedName>
</protein>
<dbReference type="Proteomes" id="UP000887565">
    <property type="component" value="Unplaced"/>
</dbReference>
<keyword evidence="1" id="KW-1185">Reference proteome</keyword>